<dbReference type="Gene3D" id="1.10.1200.10">
    <property type="entry name" value="ACP-like"/>
    <property type="match status" value="1"/>
</dbReference>
<dbReference type="GO" id="GO:0044550">
    <property type="term" value="P:secondary metabolite biosynthetic process"/>
    <property type="evidence" value="ECO:0007669"/>
    <property type="project" value="TreeGrafter"/>
</dbReference>
<dbReference type="InterPro" id="IPR036736">
    <property type="entry name" value="ACP-like_sf"/>
</dbReference>
<dbReference type="OrthoDB" id="9757538at2"/>
<dbReference type="InterPro" id="IPR001242">
    <property type="entry name" value="Condensation_dom"/>
</dbReference>
<dbReference type="InParanoid" id="U5DK94"/>
<keyword evidence="3" id="KW-0596">Phosphopantetheine</keyword>
<dbReference type="PANTHER" id="PTHR45527">
    <property type="entry name" value="NONRIBOSOMAL PEPTIDE SYNTHETASE"/>
    <property type="match status" value="1"/>
</dbReference>
<dbReference type="InterPro" id="IPR042098">
    <property type="entry name" value="TauD-like_sf"/>
</dbReference>
<dbReference type="InterPro" id="IPR003819">
    <property type="entry name" value="TauD/TfdA-like"/>
</dbReference>
<evidence type="ECO:0000256" key="4">
    <source>
        <dbReference type="ARBA" id="ARBA00022553"/>
    </source>
</evidence>
<evidence type="ECO:0000256" key="2">
    <source>
        <dbReference type="ARBA" id="ARBA00006432"/>
    </source>
</evidence>
<dbReference type="SUPFAM" id="SSF47336">
    <property type="entry name" value="ACP-like"/>
    <property type="match status" value="1"/>
</dbReference>
<dbReference type="GO" id="GO:0008610">
    <property type="term" value="P:lipid biosynthetic process"/>
    <property type="evidence" value="ECO:0007669"/>
    <property type="project" value="UniProtKB-ARBA"/>
</dbReference>
<protein>
    <submittedName>
        <fullName evidence="7">Non-ribosomal peptide synthetase module</fullName>
    </submittedName>
</protein>
<dbReference type="CDD" id="cd19531">
    <property type="entry name" value="LCL_NRPS-like"/>
    <property type="match status" value="1"/>
</dbReference>
<evidence type="ECO:0000313" key="7">
    <source>
        <dbReference type="EMBL" id="ERN42086.1"/>
    </source>
</evidence>
<dbReference type="InterPro" id="IPR025110">
    <property type="entry name" value="AMP-bd_C"/>
</dbReference>
<reference evidence="7 8" key="1">
    <citation type="submission" date="2013-05" db="EMBL/GenBank/DDBJ databases">
        <title>Draft genome sequence of Rubidibacter lacunae KORDI 51-2.</title>
        <authorList>
            <person name="Choi D.H."/>
            <person name="Noh J.H."/>
            <person name="Kwon K.-K."/>
            <person name="Lee J.-H."/>
            <person name="Ryu J.-Y."/>
        </authorList>
    </citation>
    <scope>NUCLEOTIDE SEQUENCE [LARGE SCALE GENOMIC DNA]</scope>
    <source>
        <strain evidence="7 8">KORDI 51-2</strain>
    </source>
</reference>
<keyword evidence="4" id="KW-0597">Phosphoprotein</keyword>
<dbReference type="Pfam" id="PF00550">
    <property type="entry name" value="PP-binding"/>
    <property type="match status" value="1"/>
</dbReference>
<dbReference type="SUPFAM" id="SSF51197">
    <property type="entry name" value="Clavaminate synthase-like"/>
    <property type="match status" value="1"/>
</dbReference>
<dbReference type="Proteomes" id="UP000016960">
    <property type="component" value="Unassembled WGS sequence"/>
</dbReference>
<dbReference type="SUPFAM" id="SSF56801">
    <property type="entry name" value="Acetyl-CoA synthetase-like"/>
    <property type="match status" value="1"/>
</dbReference>
<dbReference type="Pfam" id="PF02668">
    <property type="entry name" value="TauD"/>
    <property type="match status" value="1"/>
</dbReference>
<dbReference type="InterPro" id="IPR020806">
    <property type="entry name" value="PKS_PP-bd"/>
</dbReference>
<dbReference type="InterPro" id="IPR023213">
    <property type="entry name" value="CAT-like_dom_sf"/>
</dbReference>
<evidence type="ECO:0000256" key="3">
    <source>
        <dbReference type="ARBA" id="ARBA00022450"/>
    </source>
</evidence>
<dbReference type="Gene3D" id="3.30.300.30">
    <property type="match status" value="1"/>
</dbReference>
<dbReference type="InterPro" id="IPR006162">
    <property type="entry name" value="Ppantetheine_attach_site"/>
</dbReference>
<dbReference type="SMART" id="SM00823">
    <property type="entry name" value="PKS_PP"/>
    <property type="match status" value="1"/>
</dbReference>
<organism evidence="7 8">
    <name type="scientific">Rubidibacter lacunae KORDI 51-2</name>
    <dbReference type="NCBI Taxonomy" id="582515"/>
    <lineage>
        <taxon>Bacteria</taxon>
        <taxon>Bacillati</taxon>
        <taxon>Cyanobacteriota</taxon>
        <taxon>Cyanophyceae</taxon>
        <taxon>Oscillatoriophycideae</taxon>
        <taxon>Chroococcales</taxon>
        <taxon>Aphanothecaceae</taxon>
        <taxon>Rubidibacter</taxon>
    </lineage>
</organism>
<accession>U5DK94</accession>
<dbReference type="Gene3D" id="3.60.130.10">
    <property type="entry name" value="Clavaminate synthase-like"/>
    <property type="match status" value="1"/>
</dbReference>
<dbReference type="InterPro" id="IPR009081">
    <property type="entry name" value="PP-bd_ACP"/>
</dbReference>
<dbReference type="GO" id="GO:0005829">
    <property type="term" value="C:cytosol"/>
    <property type="evidence" value="ECO:0007669"/>
    <property type="project" value="TreeGrafter"/>
</dbReference>
<dbReference type="FunFam" id="3.30.300.30:FF:000010">
    <property type="entry name" value="Enterobactin synthetase component F"/>
    <property type="match status" value="1"/>
</dbReference>
<dbReference type="Pfam" id="PF00501">
    <property type="entry name" value="AMP-binding"/>
    <property type="match status" value="1"/>
</dbReference>
<evidence type="ECO:0000313" key="8">
    <source>
        <dbReference type="Proteomes" id="UP000016960"/>
    </source>
</evidence>
<dbReference type="Gene3D" id="3.40.50.12780">
    <property type="entry name" value="N-terminal domain of ligase-like"/>
    <property type="match status" value="1"/>
</dbReference>
<dbReference type="GO" id="GO:0043041">
    <property type="term" value="P:amino acid activation for nonribosomal peptide biosynthetic process"/>
    <property type="evidence" value="ECO:0007669"/>
    <property type="project" value="TreeGrafter"/>
</dbReference>
<dbReference type="InterPro" id="IPR000873">
    <property type="entry name" value="AMP-dep_synth/lig_dom"/>
</dbReference>
<dbReference type="Pfam" id="PF00668">
    <property type="entry name" value="Condensation"/>
    <property type="match status" value="1"/>
</dbReference>
<comment type="cofactor">
    <cofactor evidence="1">
        <name>pantetheine 4'-phosphate</name>
        <dbReference type="ChEBI" id="CHEBI:47942"/>
    </cofactor>
</comment>
<dbReference type="AlphaFoldDB" id="U5DK94"/>
<comment type="similarity">
    <text evidence="2">Belongs to the ATP-dependent AMP-binding enzyme family.</text>
</comment>
<gene>
    <name evidence="7" type="ORF">KR51_00012590</name>
</gene>
<dbReference type="Pfam" id="PF13193">
    <property type="entry name" value="AMP-binding_C"/>
    <property type="match status" value="1"/>
</dbReference>
<dbReference type="GO" id="GO:0031177">
    <property type="term" value="F:phosphopantetheine binding"/>
    <property type="evidence" value="ECO:0007669"/>
    <property type="project" value="InterPro"/>
</dbReference>
<keyword evidence="8" id="KW-1185">Reference proteome</keyword>
<dbReference type="GO" id="GO:0016491">
    <property type="term" value="F:oxidoreductase activity"/>
    <property type="evidence" value="ECO:0007669"/>
    <property type="project" value="UniProtKB-KW"/>
</dbReference>
<proteinExistence type="inferred from homology"/>
<evidence type="ECO:0000256" key="1">
    <source>
        <dbReference type="ARBA" id="ARBA00001957"/>
    </source>
</evidence>
<dbReference type="PATRIC" id="fig|582515.4.peg.1408"/>
<sequence length="1112" mass="124835">MDTFLTQDRQNLLNNRLKALGYEPLSWPTEQLPVQAGLARHFDRSIIGRPIANTAIYILDPHLQPTPIGVPGELYVGGMGLSLGYLYSPEMTAQKFIANPFGEGRLYKTGDWACYRADGTIAFLGRRDNQVKIRGFRVELGEIETTLGNHPDVRECAVMAREVSSGDRRLVAYIVSDAELDSEALRTYLKRNLLDYMVPSAFVALESLPLTPNGKLDRNALTSFENDRLSDTSFVAPNTPLQIALAQIFAEILSLPVEQIGIHNSFFELGGHSLLATQVVARICNRFPVELSLRAFFESPTVAAISTRIETAQPPQALAAIEPCDRTEALPLSFAQERLWLLDRLSPGNSAYNEVARLELLGDLDLAALQASLNAIVARHEVLRTTFPQAGGHPVQRIAEKLEIALPLIDLCNLNPTAQERELERLATAHTREPFDLTAGPLLRVKILRLSGDRHLALFAAHHIVIDGWSYGILIHEISQLYAAFKAGEAANILPELPIQYADFAAWQRQQDWHEQLTYWRRQLGGDLPTLQLPLDKPRTAQRSDRGAAIATVITPEILTSIAQLGREANVTLFMTLLSAFKLLLCCYTPQRDIPVGTDLANRNRQEVEAAIGFFINLLVLRTDLSGNPTFRELLQRIRTVTLDAYDRQDVPFAKLVDVLKPERQDGLMPLFQVLFVLQNAPLPALEVPGLTLVPAEPDYHAAKFDLALFVRETAAGLTVTWNYKTDVFETATVDQLAQQYLDLLQALIANPDTPIETMTDRFSPGAISPQPKRKRFQKVKPKAVRVSATEVVRFSQHPIGIGLYEPQVAAANLAAWATENRAALERQLQTSGALLFRGFDLPDARAFETVSGAICPELFGNYGDLPRTGVSGKVYGSTPYPEDRAILFHNESSHLQKWPMKIWFFCVQPSPVGGETPIVNCRQLYQTLRPETRDRFATKQLMYERNFVPGLDVDWRDFFKTDDRAEVERRCEAEGVEWTWLENGRLRTRQVRQAIARHPHTQDLVFFNQLQLHHFSYIDPNTQASIRSLLGEDCLPRQVYYGDGSEIEPEVLEEVDAAYQTCARQFTWQKGDLLMLDNMLMAHGRNPFQGPRKIVVALGEMIQRDRLSMIG</sequence>
<dbReference type="Gene3D" id="3.30.559.10">
    <property type="entry name" value="Chloramphenicol acetyltransferase-like domain"/>
    <property type="match status" value="1"/>
</dbReference>
<dbReference type="STRING" id="582515.KR51_00012590"/>
<dbReference type="EMBL" id="ASSJ01000034">
    <property type="protein sequence ID" value="ERN42086.1"/>
    <property type="molecule type" value="Genomic_DNA"/>
</dbReference>
<dbReference type="PANTHER" id="PTHR45527:SF1">
    <property type="entry name" value="FATTY ACID SYNTHASE"/>
    <property type="match status" value="1"/>
</dbReference>
<dbReference type="FunFam" id="1.10.1200.10:FF:000005">
    <property type="entry name" value="Nonribosomal peptide synthetase 1"/>
    <property type="match status" value="1"/>
</dbReference>
<comment type="caution">
    <text evidence="7">The sequence shown here is derived from an EMBL/GenBank/DDBJ whole genome shotgun (WGS) entry which is preliminary data.</text>
</comment>
<evidence type="ECO:0000259" key="6">
    <source>
        <dbReference type="PROSITE" id="PS50075"/>
    </source>
</evidence>
<dbReference type="SUPFAM" id="SSF52777">
    <property type="entry name" value="CoA-dependent acyltransferases"/>
    <property type="match status" value="2"/>
</dbReference>
<evidence type="ECO:0000256" key="5">
    <source>
        <dbReference type="ARBA" id="ARBA00023002"/>
    </source>
</evidence>
<dbReference type="RefSeq" id="WP_022605755.1">
    <property type="nucleotide sequence ID" value="NZ_ASSJ01000034.1"/>
</dbReference>
<dbReference type="PROSITE" id="PS00012">
    <property type="entry name" value="PHOSPHOPANTETHEINE"/>
    <property type="match status" value="1"/>
</dbReference>
<dbReference type="Gene3D" id="3.30.559.30">
    <property type="entry name" value="Nonribosomal peptide synthetase, condensation domain"/>
    <property type="match status" value="1"/>
</dbReference>
<dbReference type="eggNOG" id="COG1020">
    <property type="taxonomic scope" value="Bacteria"/>
</dbReference>
<name>U5DK94_9CHRO</name>
<feature type="domain" description="Carrier" evidence="6">
    <location>
        <begin position="236"/>
        <end position="313"/>
    </location>
</feature>
<keyword evidence="5" id="KW-0560">Oxidoreductase</keyword>
<dbReference type="PROSITE" id="PS50075">
    <property type="entry name" value="CARRIER"/>
    <property type="match status" value="1"/>
</dbReference>
<dbReference type="FunFam" id="3.30.559.10:FF:000012">
    <property type="entry name" value="Non-ribosomal peptide synthetase"/>
    <property type="match status" value="1"/>
</dbReference>
<dbReference type="InterPro" id="IPR042099">
    <property type="entry name" value="ANL_N_sf"/>
</dbReference>
<dbReference type="InterPro" id="IPR045851">
    <property type="entry name" value="AMP-bd_C_sf"/>
</dbReference>